<dbReference type="Proteomes" id="UP000033101">
    <property type="component" value="Chromosome"/>
</dbReference>
<protein>
    <submittedName>
        <fullName evidence="1">Uncharacterized protein</fullName>
    </submittedName>
</protein>
<dbReference type="RefSeq" id="WP_048137771.1">
    <property type="nucleotide sequence ID" value="NZ_CP009516.1"/>
</dbReference>
<dbReference type="GeneID" id="24830046"/>
<dbReference type="EMBL" id="CP009516">
    <property type="protein sequence ID" value="AKB77362.1"/>
    <property type="molecule type" value="Genomic_DNA"/>
</dbReference>
<sequence>MDQQKINKTVRRFGDLIERSKDGRAYSDFKEGVNKGLQIAKSTFNENAEKFLSPDVDGGHVIEIESHQNRFNLIIDSIVVKEKPNYSRDYLDGIYEGFERSKELFGEFIKEFYNPD</sequence>
<gene>
    <name evidence="1" type="ORF">MSHOH_0879</name>
</gene>
<evidence type="ECO:0000313" key="2">
    <source>
        <dbReference type="Proteomes" id="UP000033101"/>
    </source>
</evidence>
<evidence type="ECO:0000313" key="1">
    <source>
        <dbReference type="EMBL" id="AKB77362.1"/>
    </source>
</evidence>
<proteinExistence type="predicted"/>
<reference evidence="1 2" key="1">
    <citation type="submission" date="2014-07" db="EMBL/GenBank/DDBJ databases">
        <title>Methanogenic archaea and the global carbon cycle.</title>
        <authorList>
            <person name="Henriksen J.R."/>
            <person name="Luke J."/>
            <person name="Reinhart S."/>
            <person name="Benedict M.N."/>
            <person name="Youngblut N.D."/>
            <person name="Metcalf M.E."/>
            <person name="Whitaker R.J."/>
            <person name="Metcalf W.W."/>
        </authorList>
    </citation>
    <scope>NUCLEOTIDE SEQUENCE [LARGE SCALE GENOMIC DNA]</scope>
    <source>
        <strain evidence="1 2">HB-1</strain>
    </source>
</reference>
<dbReference type="HOGENOM" id="CLU_2079423_0_0_2"/>
<name>A0A0E3SBX4_9EURY</name>
<organism evidence="1 2">
    <name type="scientific">Methanosarcina horonobensis HB-1 = JCM 15518</name>
    <dbReference type="NCBI Taxonomy" id="1434110"/>
    <lineage>
        <taxon>Archaea</taxon>
        <taxon>Methanobacteriati</taxon>
        <taxon>Methanobacteriota</taxon>
        <taxon>Stenosarchaea group</taxon>
        <taxon>Methanomicrobia</taxon>
        <taxon>Methanosarcinales</taxon>
        <taxon>Methanosarcinaceae</taxon>
        <taxon>Methanosarcina</taxon>
    </lineage>
</organism>
<keyword evidence="2" id="KW-1185">Reference proteome</keyword>
<dbReference type="AlphaFoldDB" id="A0A0E3SBX4"/>
<dbReference type="PATRIC" id="fig|1434110.4.peg.1095"/>
<accession>A0A0E3SBX4</accession>
<dbReference type="KEGG" id="mhor:MSHOH_0879"/>